<accession>A0AA37GV59</accession>
<protein>
    <submittedName>
        <fullName evidence="1">Uncharacterized protein</fullName>
    </submittedName>
</protein>
<gene>
    <name evidence="1" type="ORF">ColLi_09516</name>
</gene>
<keyword evidence="2" id="KW-1185">Reference proteome</keyword>
<proteinExistence type="predicted"/>
<evidence type="ECO:0000313" key="1">
    <source>
        <dbReference type="EMBL" id="GJC86678.1"/>
    </source>
</evidence>
<name>A0AA37GV59_9PEZI</name>
<organism evidence="1 2">
    <name type="scientific">Colletotrichum liriopes</name>
    <dbReference type="NCBI Taxonomy" id="708192"/>
    <lineage>
        <taxon>Eukaryota</taxon>
        <taxon>Fungi</taxon>
        <taxon>Dikarya</taxon>
        <taxon>Ascomycota</taxon>
        <taxon>Pezizomycotina</taxon>
        <taxon>Sordariomycetes</taxon>
        <taxon>Hypocreomycetidae</taxon>
        <taxon>Glomerellales</taxon>
        <taxon>Glomerellaceae</taxon>
        <taxon>Colletotrichum</taxon>
        <taxon>Colletotrichum spaethianum species complex</taxon>
    </lineage>
</organism>
<dbReference type="EMBL" id="BPPX01000023">
    <property type="protein sequence ID" value="GJC86678.1"/>
    <property type="molecule type" value="Genomic_DNA"/>
</dbReference>
<sequence length="120" mass="14027">MRNISVNFNNDGWTVFTGHSLIQWGENQEGDVKISHEFSPGHRSYNWVREAEIPIRHWVKDPYHKGLGMLNLIQTLDGLETFAMRPFCGVLVWTTEEAQVLLDKVRQEIKYGDFHAHLNY</sequence>
<dbReference type="Proteomes" id="UP001055172">
    <property type="component" value="Unassembled WGS sequence"/>
</dbReference>
<evidence type="ECO:0000313" key="2">
    <source>
        <dbReference type="Proteomes" id="UP001055172"/>
    </source>
</evidence>
<dbReference type="AlphaFoldDB" id="A0AA37GV59"/>
<comment type="caution">
    <text evidence="1">The sequence shown here is derived from an EMBL/GenBank/DDBJ whole genome shotgun (WGS) entry which is preliminary data.</text>
</comment>
<reference evidence="1 2" key="1">
    <citation type="submission" date="2021-07" db="EMBL/GenBank/DDBJ databases">
        <title>Genome data of Colletotrichum spaethianum.</title>
        <authorList>
            <person name="Utami Y.D."/>
            <person name="Hiruma K."/>
        </authorList>
    </citation>
    <scope>NUCLEOTIDE SEQUENCE [LARGE SCALE GENOMIC DNA]</scope>
    <source>
        <strain evidence="1 2">MAFF 242679</strain>
    </source>
</reference>